<comment type="caution">
    <text evidence="1">The sequence shown here is derived from an EMBL/GenBank/DDBJ whole genome shotgun (WGS) entry which is preliminary data.</text>
</comment>
<gene>
    <name evidence="1" type="ORF">Cboi01_000082000</name>
</gene>
<dbReference type="EMBL" id="BSXV01000254">
    <property type="protein sequence ID" value="GME88287.1"/>
    <property type="molecule type" value="Genomic_DNA"/>
</dbReference>
<name>A0ACB5THA2_CANBO</name>
<protein>
    <submittedName>
        <fullName evidence="1">Unnamed protein product</fullName>
    </submittedName>
</protein>
<dbReference type="Proteomes" id="UP001165101">
    <property type="component" value="Unassembled WGS sequence"/>
</dbReference>
<evidence type="ECO:0000313" key="1">
    <source>
        <dbReference type="EMBL" id="GME88287.1"/>
    </source>
</evidence>
<accession>A0ACB5THA2</accession>
<keyword evidence="2" id="KW-1185">Reference proteome</keyword>
<reference evidence="1" key="1">
    <citation type="submission" date="2023-04" db="EMBL/GenBank/DDBJ databases">
        <title>Candida boidinii NBRC 1967.</title>
        <authorList>
            <person name="Ichikawa N."/>
            <person name="Sato H."/>
            <person name="Tonouchi N."/>
        </authorList>
    </citation>
    <scope>NUCLEOTIDE SEQUENCE</scope>
    <source>
        <strain evidence="1">NBRC 1967</strain>
    </source>
</reference>
<proteinExistence type="predicted"/>
<organism evidence="1 2">
    <name type="scientific">Candida boidinii</name>
    <name type="common">Yeast</name>
    <dbReference type="NCBI Taxonomy" id="5477"/>
    <lineage>
        <taxon>Eukaryota</taxon>
        <taxon>Fungi</taxon>
        <taxon>Dikarya</taxon>
        <taxon>Ascomycota</taxon>
        <taxon>Saccharomycotina</taxon>
        <taxon>Pichiomycetes</taxon>
        <taxon>Pichiales</taxon>
        <taxon>Pichiaceae</taxon>
        <taxon>Ogataea</taxon>
        <taxon>Ogataea/Candida clade</taxon>
    </lineage>
</organism>
<sequence length="512" mass="59869">MITINFRIETIKKTRLLIPIHRCYLFTILTDFFDFQVHKMQVLNRQSIRLLTKVAPSISICQQPIGAPVFRRNYSDAKADEIDVHGKKFKTDEWSNATPRIIELVGRNLHKDPNHPIGILRNLIESRFKGLGYTFYSDFDPVVSVYENFDILGFPEDHPGRSKSDTYYLDKKTLLRTHTSAHEHECFVNCPTPGYFISGDVYRRDEIDRTHYPAFHQMEGARVWNRTDFENEEKFLQKIQDDINQIPKTEIIVEDTTPPFDAKTNPKQDYMSDKEVELVSQHLKRTLEVLVNEVFNEAKKSAKLAGSTEEYLNEPLRVRWVEAYFPWTAPSWEIEVWWKGEWLECCGCGVVREQVLTNSGIKDTIGWAFGIGLDRIAMLLFGIPDIRLFWTFDERFRSQFKQGVISTFKPYSKYPGSTRDVSFWLPKLDESETTVPKLHENDLMEIVRETAGDLTESVKLIDEFVHPKTGKKSQCYRINYQSMDRNVTNEEINDFNETVRNILVDKYQVTLR</sequence>
<evidence type="ECO:0000313" key="2">
    <source>
        <dbReference type="Proteomes" id="UP001165101"/>
    </source>
</evidence>